<sequence>MVSVKRLMKEASDLSKSTELYFAQPSEDNLFEWHFTIRGPSDTEFDGGIYHGRIILPPDYPMKPPNIIFSTENGRFETHRRICLSISSYHPESWRPSWSIRTALLAIIGFMASPGMGAIGSLEYPKEERQKLAKQSSSFKCESCGSIKDLLLPLTDASKDDIQEAKERASEVSLSARDDQGEMAGEPVTPCPVKTKEDIKEDVENKSPKAVASQNPPAYSAPSPQFSGILPNGNSTNPPFWICFPYYPNGVPGMNPLFFPTMSNIVSPDQPGPMSFEEFLKKKKEQEPVQTEASTSQPRSSTCAAVPETAKKEVKPEPKVEAPSAPPTACDGDTDVDAEAEKAKQVAQSMFEKAALIHRQRAERMGLTTPATPSTSTSNEQIPRVAQQPRNQSRVQFMFLICATLLCYLIMKRFLLINLTLDWEEDELEPEL</sequence>
<dbReference type="InterPro" id="IPR000608">
    <property type="entry name" value="UBC"/>
</dbReference>
<feature type="region of interest" description="Disordered" evidence="1">
    <location>
        <begin position="367"/>
        <end position="386"/>
    </location>
</feature>
<dbReference type="Proteomes" id="UP001626550">
    <property type="component" value="Unassembled WGS sequence"/>
</dbReference>
<dbReference type="InterPro" id="IPR050113">
    <property type="entry name" value="Ub_conjugating_enzyme"/>
</dbReference>
<feature type="compositionally biased region" description="Basic and acidic residues" evidence="1">
    <location>
        <begin position="309"/>
        <end position="320"/>
    </location>
</feature>
<accession>A0ABD2PZ52</accession>
<dbReference type="Pfam" id="PF00179">
    <property type="entry name" value="UQ_con"/>
    <property type="match status" value="1"/>
</dbReference>
<dbReference type="Gene3D" id="3.10.110.10">
    <property type="entry name" value="Ubiquitin Conjugating Enzyme"/>
    <property type="match status" value="1"/>
</dbReference>
<dbReference type="FunFam" id="3.10.110.10:FF:000086">
    <property type="entry name" value="Ubiquitin-conjugating enzyme E2 J1"/>
    <property type="match status" value="1"/>
</dbReference>
<feature type="compositionally biased region" description="Polar residues" evidence="1">
    <location>
        <begin position="288"/>
        <end position="303"/>
    </location>
</feature>
<reference evidence="3 4" key="1">
    <citation type="submission" date="2024-11" db="EMBL/GenBank/DDBJ databases">
        <title>Adaptive evolution of stress response genes in parasites aligns with host niche diversity.</title>
        <authorList>
            <person name="Hahn C."/>
            <person name="Resl P."/>
        </authorList>
    </citation>
    <scope>NUCLEOTIDE SEQUENCE [LARGE SCALE GENOMIC DNA]</scope>
    <source>
        <strain evidence="3">EGGRZ-B1_66</strain>
        <tissue evidence="3">Body</tissue>
    </source>
</reference>
<dbReference type="EMBL" id="JBJKFK010001651">
    <property type="protein sequence ID" value="KAL3312549.1"/>
    <property type="molecule type" value="Genomic_DNA"/>
</dbReference>
<keyword evidence="4" id="KW-1185">Reference proteome</keyword>
<organism evidence="3 4">
    <name type="scientific">Cichlidogyrus casuarinus</name>
    <dbReference type="NCBI Taxonomy" id="1844966"/>
    <lineage>
        <taxon>Eukaryota</taxon>
        <taxon>Metazoa</taxon>
        <taxon>Spiralia</taxon>
        <taxon>Lophotrochozoa</taxon>
        <taxon>Platyhelminthes</taxon>
        <taxon>Monogenea</taxon>
        <taxon>Monopisthocotylea</taxon>
        <taxon>Dactylogyridea</taxon>
        <taxon>Ancyrocephalidae</taxon>
        <taxon>Cichlidogyrus</taxon>
    </lineage>
</organism>
<feature type="compositionally biased region" description="Basic and acidic residues" evidence="1">
    <location>
        <begin position="163"/>
        <end position="180"/>
    </location>
</feature>
<comment type="caution">
    <text evidence="3">The sequence shown here is derived from an EMBL/GenBank/DDBJ whole genome shotgun (WGS) entry which is preliminary data.</text>
</comment>
<feature type="region of interest" description="Disordered" evidence="1">
    <location>
        <begin position="163"/>
        <end position="231"/>
    </location>
</feature>
<evidence type="ECO:0000259" key="2">
    <source>
        <dbReference type="PROSITE" id="PS50127"/>
    </source>
</evidence>
<name>A0ABD2PZ52_9PLAT</name>
<feature type="compositionally biased region" description="Polar residues" evidence="1">
    <location>
        <begin position="212"/>
        <end position="231"/>
    </location>
</feature>
<proteinExistence type="predicted"/>
<dbReference type="SUPFAM" id="SSF54495">
    <property type="entry name" value="UBC-like"/>
    <property type="match status" value="1"/>
</dbReference>
<dbReference type="InterPro" id="IPR016135">
    <property type="entry name" value="UBQ-conjugating_enzyme/RWD"/>
</dbReference>
<evidence type="ECO:0000313" key="3">
    <source>
        <dbReference type="EMBL" id="KAL3312549.1"/>
    </source>
</evidence>
<evidence type="ECO:0000313" key="4">
    <source>
        <dbReference type="Proteomes" id="UP001626550"/>
    </source>
</evidence>
<feature type="compositionally biased region" description="Low complexity" evidence="1">
    <location>
        <begin position="368"/>
        <end position="378"/>
    </location>
</feature>
<dbReference type="AlphaFoldDB" id="A0ABD2PZ52"/>
<dbReference type="PROSITE" id="PS50127">
    <property type="entry name" value="UBC_2"/>
    <property type="match status" value="1"/>
</dbReference>
<protein>
    <submittedName>
        <fullName evidence="3">Ubiquitin-conjugating enzyme E2 J1</fullName>
    </submittedName>
</protein>
<dbReference type="CDD" id="cd23799">
    <property type="entry name" value="UBCc_UBE2J"/>
    <property type="match status" value="1"/>
</dbReference>
<feature type="compositionally biased region" description="Basic and acidic residues" evidence="1">
    <location>
        <begin position="194"/>
        <end position="207"/>
    </location>
</feature>
<dbReference type="SMART" id="SM00212">
    <property type="entry name" value="UBCc"/>
    <property type="match status" value="1"/>
</dbReference>
<dbReference type="PANTHER" id="PTHR24067">
    <property type="entry name" value="UBIQUITIN-CONJUGATING ENZYME E2"/>
    <property type="match status" value="1"/>
</dbReference>
<feature type="region of interest" description="Disordered" evidence="1">
    <location>
        <begin position="282"/>
        <end position="331"/>
    </location>
</feature>
<evidence type="ECO:0000256" key="1">
    <source>
        <dbReference type="SAM" id="MobiDB-lite"/>
    </source>
</evidence>
<feature type="domain" description="UBC core" evidence="2">
    <location>
        <begin position="2"/>
        <end position="152"/>
    </location>
</feature>
<gene>
    <name evidence="3" type="primary">UBE2J1</name>
    <name evidence="3" type="ORF">Ciccas_008857</name>
</gene>